<feature type="domain" description="PucR C-terminal helix-turn-helix" evidence="2">
    <location>
        <begin position="336"/>
        <end position="391"/>
    </location>
</feature>
<protein>
    <submittedName>
        <fullName evidence="4">PucR family transcriptional regulator</fullName>
    </submittedName>
</protein>
<dbReference type="InterPro" id="IPR025736">
    <property type="entry name" value="PucR_C-HTH_dom"/>
</dbReference>
<evidence type="ECO:0000313" key="5">
    <source>
        <dbReference type="Proteomes" id="UP001596113"/>
    </source>
</evidence>
<gene>
    <name evidence="4" type="ORF">ACFPOF_30670</name>
</gene>
<dbReference type="PANTHER" id="PTHR33744">
    <property type="entry name" value="CARBOHYDRATE DIACID REGULATOR"/>
    <property type="match status" value="1"/>
</dbReference>
<name>A0ABW0I4S9_9BACL</name>
<accession>A0ABW0I4S9</accession>
<evidence type="ECO:0000313" key="4">
    <source>
        <dbReference type="EMBL" id="MFC5407112.1"/>
    </source>
</evidence>
<dbReference type="EMBL" id="JBHSMI010000067">
    <property type="protein sequence ID" value="MFC5407112.1"/>
    <property type="molecule type" value="Genomic_DNA"/>
</dbReference>
<dbReference type="Pfam" id="PF13556">
    <property type="entry name" value="HTH_30"/>
    <property type="match status" value="1"/>
</dbReference>
<comment type="similarity">
    <text evidence="1">Belongs to the CdaR family.</text>
</comment>
<dbReference type="PANTHER" id="PTHR33744:SF1">
    <property type="entry name" value="DNA-BINDING TRANSCRIPTIONAL ACTIVATOR ADER"/>
    <property type="match status" value="1"/>
</dbReference>
<keyword evidence="5" id="KW-1185">Reference proteome</keyword>
<organism evidence="4 5">
    <name type="scientific">Cohnella soli</name>
    <dbReference type="NCBI Taxonomy" id="425005"/>
    <lineage>
        <taxon>Bacteria</taxon>
        <taxon>Bacillati</taxon>
        <taxon>Bacillota</taxon>
        <taxon>Bacilli</taxon>
        <taxon>Bacillales</taxon>
        <taxon>Paenibacillaceae</taxon>
        <taxon>Cohnella</taxon>
    </lineage>
</organism>
<dbReference type="Pfam" id="PF17853">
    <property type="entry name" value="GGDEF_2"/>
    <property type="match status" value="1"/>
</dbReference>
<evidence type="ECO:0000256" key="1">
    <source>
        <dbReference type="ARBA" id="ARBA00006754"/>
    </source>
</evidence>
<proteinExistence type="inferred from homology"/>
<dbReference type="Proteomes" id="UP001596113">
    <property type="component" value="Unassembled WGS sequence"/>
</dbReference>
<dbReference type="InterPro" id="IPR041522">
    <property type="entry name" value="CdaR_GGDEF"/>
</dbReference>
<evidence type="ECO:0000259" key="2">
    <source>
        <dbReference type="Pfam" id="PF13556"/>
    </source>
</evidence>
<dbReference type="InterPro" id="IPR029016">
    <property type="entry name" value="GAF-like_dom_sf"/>
</dbReference>
<reference evidence="5" key="1">
    <citation type="journal article" date="2019" name="Int. J. Syst. Evol. Microbiol.">
        <title>The Global Catalogue of Microorganisms (GCM) 10K type strain sequencing project: providing services to taxonomists for standard genome sequencing and annotation.</title>
        <authorList>
            <consortium name="The Broad Institute Genomics Platform"/>
            <consortium name="The Broad Institute Genome Sequencing Center for Infectious Disease"/>
            <person name="Wu L."/>
            <person name="Ma J."/>
        </authorList>
    </citation>
    <scope>NUCLEOTIDE SEQUENCE [LARGE SCALE GENOMIC DNA]</scope>
    <source>
        <strain evidence="5">CGMCC 1.18575</strain>
    </source>
</reference>
<dbReference type="InterPro" id="IPR042070">
    <property type="entry name" value="PucR_C-HTH_sf"/>
</dbReference>
<sequence length="398" mass="45545">MKDDHAIFDRGFDNLTSLADEIGEALLCPVTIEDAHHRLIAYSSHDGQSDPVRIATIIGRRVPEYVIRELWSNGTMGKLNESDEPIRIPSIDGIGFGDRLAIAVRRRNEVLGYIWALEVGKKFGPEDLTLMKIAAAAVKSNILELEMRNRKDEKEHQEFLWQMLTGNYSSVDRVRAKADKLGIALPSTYRIHIFEYNSNISEETRRRIRYVIHANPQEQIVLHLVNGKHLILLSGHNSEGFVSRMLDRLGPLVANAGAGLLSGDYAAAEKRYQEALSVLRIREKFPERCKEIYRYEELGFYRFLPRMAEEWREHNFVNASIGKLKAYDVEHQSDMLRTLELFLASGSNVKKTAETLHVHVNTLTYRLKRIEEIGDIDLDSMHGNVTLFLEMQLAKFVE</sequence>
<dbReference type="InterPro" id="IPR051448">
    <property type="entry name" value="CdaR-like_regulators"/>
</dbReference>
<dbReference type="Gene3D" id="3.30.450.40">
    <property type="match status" value="1"/>
</dbReference>
<dbReference type="Gene3D" id="1.10.10.2840">
    <property type="entry name" value="PucR C-terminal helix-turn-helix domain"/>
    <property type="match status" value="1"/>
</dbReference>
<feature type="domain" description="CdaR GGDEF-like" evidence="3">
    <location>
        <begin position="166"/>
        <end position="281"/>
    </location>
</feature>
<dbReference type="RefSeq" id="WP_378139483.1">
    <property type="nucleotide sequence ID" value="NZ_JBHSMI010000067.1"/>
</dbReference>
<comment type="caution">
    <text evidence="4">The sequence shown here is derived from an EMBL/GenBank/DDBJ whole genome shotgun (WGS) entry which is preliminary data.</text>
</comment>
<evidence type="ECO:0000259" key="3">
    <source>
        <dbReference type="Pfam" id="PF17853"/>
    </source>
</evidence>